<evidence type="ECO:0000313" key="4">
    <source>
        <dbReference type="EMBL" id="MTF40687.1"/>
    </source>
</evidence>
<dbReference type="HAMAP" id="MF_00262">
    <property type="entry name" value="MinE"/>
    <property type="match status" value="1"/>
</dbReference>
<accession>A0A844GW68</accession>
<comment type="similarity">
    <text evidence="1 3">Belongs to the MinE family.</text>
</comment>
<dbReference type="RefSeq" id="WP_015221105.1">
    <property type="nucleotide sequence ID" value="NZ_WMIA01000042.1"/>
</dbReference>
<evidence type="ECO:0000313" key="5">
    <source>
        <dbReference type="Proteomes" id="UP000437131"/>
    </source>
</evidence>
<proteinExistence type="inferred from homology"/>
<dbReference type="SUPFAM" id="SSF55229">
    <property type="entry name" value="Cell division protein MinE topological specificity domain"/>
    <property type="match status" value="1"/>
</dbReference>
<dbReference type="InterPro" id="IPR036707">
    <property type="entry name" value="MinE_sf"/>
</dbReference>
<dbReference type="GO" id="GO:0051301">
    <property type="term" value="P:cell division"/>
    <property type="evidence" value="ECO:0007669"/>
    <property type="project" value="UniProtKB-KW"/>
</dbReference>
<name>A0A844GW68_9CHRO</name>
<keyword evidence="3 4" id="KW-0132">Cell division</keyword>
<reference evidence="4 5" key="1">
    <citation type="submission" date="2019-11" db="EMBL/GenBank/DDBJ databases">
        <title>Isolation of a new High Light Tolerant Cyanobacteria.</title>
        <authorList>
            <person name="Dobson Z."/>
            <person name="Vaughn N."/>
            <person name="Vaughn M."/>
            <person name="Fromme P."/>
            <person name="Mazor Y."/>
        </authorList>
    </citation>
    <scope>NUCLEOTIDE SEQUENCE [LARGE SCALE GENOMIC DNA]</scope>
    <source>
        <strain evidence="4 5">0216</strain>
    </source>
</reference>
<dbReference type="Proteomes" id="UP000437131">
    <property type="component" value="Unassembled WGS sequence"/>
</dbReference>
<gene>
    <name evidence="3 4" type="primary">minE</name>
    <name evidence="4" type="ORF">GGC33_17405</name>
</gene>
<evidence type="ECO:0000256" key="3">
    <source>
        <dbReference type="HAMAP-Rule" id="MF_00262"/>
    </source>
</evidence>
<comment type="caution">
    <text evidence="4">The sequence shown here is derived from an EMBL/GenBank/DDBJ whole genome shotgun (WGS) entry which is preliminary data.</text>
</comment>
<comment type="function">
    <text evidence="2 3">Prevents the cell division inhibition by proteins MinC and MinD at internal division sites while permitting inhibition at polar sites. This ensures cell division at the proper site by restricting the formation of a division septum at the midpoint of the long axis of the cell.</text>
</comment>
<sequence>MFKEIVDTINSWTGSNKTRNQAKSRLQLVLSHDRAGINPEIITKMRQEILEVVSRYLDIDVEETEFFIQSNDRKTSLSANLPIKTFKRTQSPLNEDDIN</sequence>
<keyword evidence="3" id="KW-0131">Cell cycle</keyword>
<organism evidence="4 5">
    <name type="scientific">Cyanobacterium aponinum 0216</name>
    <dbReference type="NCBI Taxonomy" id="2676140"/>
    <lineage>
        <taxon>Bacteria</taxon>
        <taxon>Bacillati</taxon>
        <taxon>Cyanobacteriota</taxon>
        <taxon>Cyanophyceae</taxon>
        <taxon>Oscillatoriophycideae</taxon>
        <taxon>Chroococcales</taxon>
        <taxon>Geminocystaceae</taxon>
        <taxon>Cyanobacterium</taxon>
    </lineage>
</organism>
<dbReference type="Pfam" id="PF03776">
    <property type="entry name" value="MinE"/>
    <property type="match status" value="1"/>
</dbReference>
<dbReference type="EMBL" id="WMIA01000042">
    <property type="protein sequence ID" value="MTF40687.1"/>
    <property type="molecule type" value="Genomic_DNA"/>
</dbReference>
<evidence type="ECO:0000256" key="1">
    <source>
        <dbReference type="ARBA" id="ARBA00008168"/>
    </source>
</evidence>
<dbReference type="AlphaFoldDB" id="A0A844GW68"/>
<evidence type="ECO:0000256" key="2">
    <source>
        <dbReference type="ARBA" id="ARBA00025265"/>
    </source>
</evidence>
<dbReference type="Gene3D" id="3.30.1070.10">
    <property type="entry name" value="Cell division topological specificity factor MinE"/>
    <property type="match status" value="1"/>
</dbReference>
<protein>
    <recommendedName>
        <fullName evidence="3">Cell division topological specificity factor</fullName>
    </recommendedName>
</protein>
<dbReference type="GO" id="GO:0032955">
    <property type="term" value="P:regulation of division septum assembly"/>
    <property type="evidence" value="ECO:0007669"/>
    <property type="project" value="InterPro"/>
</dbReference>
<dbReference type="InterPro" id="IPR005527">
    <property type="entry name" value="MinE"/>
</dbReference>
<dbReference type="NCBIfam" id="TIGR01215">
    <property type="entry name" value="minE"/>
    <property type="match status" value="1"/>
</dbReference>